<dbReference type="EMBL" id="VSSQ01031913">
    <property type="protein sequence ID" value="MPM83001.1"/>
    <property type="molecule type" value="Genomic_DNA"/>
</dbReference>
<sequence>MEAPQVAHQCVPVAARNEALIYALERRVGDVLLVRTGKLIRKIEPVLRFRPRLHLPRRLGLGRIRAYRAAVPRRVRHAGDIILVAAHVLRFALVVHAADPALDRVRREGEKAF</sequence>
<name>A0A645D1J1_9ZZZZ</name>
<dbReference type="AlphaFoldDB" id="A0A645D1J1"/>
<gene>
    <name evidence="1" type="ORF">SDC9_130064</name>
</gene>
<proteinExistence type="predicted"/>
<organism evidence="1">
    <name type="scientific">bioreactor metagenome</name>
    <dbReference type="NCBI Taxonomy" id="1076179"/>
    <lineage>
        <taxon>unclassified sequences</taxon>
        <taxon>metagenomes</taxon>
        <taxon>ecological metagenomes</taxon>
    </lineage>
</organism>
<protein>
    <submittedName>
        <fullName evidence="1">Uncharacterized protein</fullName>
    </submittedName>
</protein>
<comment type="caution">
    <text evidence="1">The sequence shown here is derived from an EMBL/GenBank/DDBJ whole genome shotgun (WGS) entry which is preliminary data.</text>
</comment>
<evidence type="ECO:0000313" key="1">
    <source>
        <dbReference type="EMBL" id="MPM83001.1"/>
    </source>
</evidence>
<accession>A0A645D1J1</accession>
<reference evidence="1" key="1">
    <citation type="submission" date="2019-08" db="EMBL/GenBank/DDBJ databases">
        <authorList>
            <person name="Kucharzyk K."/>
            <person name="Murdoch R.W."/>
            <person name="Higgins S."/>
            <person name="Loffler F."/>
        </authorList>
    </citation>
    <scope>NUCLEOTIDE SEQUENCE</scope>
</reference>